<evidence type="ECO:0000256" key="2">
    <source>
        <dbReference type="ARBA" id="ARBA00006464"/>
    </source>
</evidence>
<keyword evidence="10" id="KW-1185">Reference proteome</keyword>
<dbReference type="NCBIfam" id="TIGR03025">
    <property type="entry name" value="EPS_sugtrans"/>
    <property type="match status" value="1"/>
</dbReference>
<evidence type="ECO:0000256" key="5">
    <source>
        <dbReference type="ARBA" id="ARBA00022989"/>
    </source>
</evidence>
<proteinExistence type="inferred from homology"/>
<dbReference type="Pfam" id="PF02397">
    <property type="entry name" value="Bac_transf"/>
    <property type="match status" value="1"/>
</dbReference>
<evidence type="ECO:0000256" key="1">
    <source>
        <dbReference type="ARBA" id="ARBA00004141"/>
    </source>
</evidence>
<evidence type="ECO:0000259" key="8">
    <source>
        <dbReference type="Pfam" id="PF02397"/>
    </source>
</evidence>
<comment type="similarity">
    <text evidence="2">Belongs to the bacterial sugar transferase family.</text>
</comment>
<organism evidence="9 10">
    <name type="scientific">Butyricicoccus intestinisimiae</name>
    <dbReference type="NCBI Taxonomy" id="2841509"/>
    <lineage>
        <taxon>Bacteria</taxon>
        <taxon>Bacillati</taxon>
        <taxon>Bacillota</taxon>
        <taxon>Clostridia</taxon>
        <taxon>Eubacteriales</taxon>
        <taxon>Butyricicoccaceae</taxon>
        <taxon>Butyricicoccus</taxon>
    </lineage>
</organism>
<dbReference type="RefSeq" id="WP_216468883.1">
    <property type="nucleotide sequence ID" value="NZ_JAHLQI010000001.1"/>
</dbReference>
<name>A0ABS6ENL8_9FIRM</name>
<dbReference type="PANTHER" id="PTHR30576">
    <property type="entry name" value="COLANIC BIOSYNTHESIS UDP-GLUCOSE LIPID CARRIER TRANSFERASE"/>
    <property type="match status" value="1"/>
</dbReference>
<evidence type="ECO:0000256" key="7">
    <source>
        <dbReference type="SAM" id="Phobius"/>
    </source>
</evidence>
<keyword evidence="6 7" id="KW-0472">Membrane</keyword>
<evidence type="ECO:0000313" key="9">
    <source>
        <dbReference type="EMBL" id="MBU5489276.1"/>
    </source>
</evidence>
<protein>
    <submittedName>
        <fullName evidence="9">Sugar transferase</fullName>
    </submittedName>
</protein>
<sequence length="483" mass="55436">MYKRDTKRWLKHADFIIIDFICLQLSMVVAYFIRFGFGNPYADDVYRNVDIVAELISLFVIIYFETMQGILKRGKYQEFVKTLHQVVLVSLLNIGYLYIIHRADVYSRTVMIWSIVLYFTFDYSFRLVWKNWLHKKGCGTHTRSLLLVTVSDRAEQCVATFEANNYEKFHVAGLVILDDDKVKTSVHGIPVVASGKTLIEYVRGAWVDEVLVDVPDDMEGIDVIKDELYTMGIVVHRRLINVVSASKKRQFVENVGGFTVLTTSINCASPLELLCKRLLDILGGLVGTVLTGVLCLVMVPVIKTQSPGPVFFTQERVGKNGKRFQIYKFRTMYMDAEERKKELMAQNRVKDGMMFKIDFDPRIIGNKVLPDGTQKSGFMDLARRLSLDEFPQFLNVLKGDMSLVGTRPPTVDEYEKYQLHHHARLATKPGITGMWQVSGRSNITDFEEVVRLDTKYIQEWTYGLDIRILLRTVAVVLKREGSM</sequence>
<evidence type="ECO:0000256" key="6">
    <source>
        <dbReference type="ARBA" id="ARBA00023136"/>
    </source>
</evidence>
<feature type="transmembrane region" description="Helical" evidence="7">
    <location>
        <begin position="105"/>
        <end position="125"/>
    </location>
</feature>
<evidence type="ECO:0000313" key="10">
    <source>
        <dbReference type="Proteomes" id="UP000783588"/>
    </source>
</evidence>
<dbReference type="InterPro" id="IPR003362">
    <property type="entry name" value="Bact_transf"/>
</dbReference>
<dbReference type="Pfam" id="PF13727">
    <property type="entry name" value="CoA_binding_3"/>
    <property type="match status" value="1"/>
</dbReference>
<comment type="caution">
    <text evidence="9">The sequence shown here is derived from an EMBL/GenBank/DDBJ whole genome shotgun (WGS) entry which is preliminary data.</text>
</comment>
<dbReference type="PANTHER" id="PTHR30576:SF10">
    <property type="entry name" value="SLL5057 PROTEIN"/>
    <property type="match status" value="1"/>
</dbReference>
<gene>
    <name evidence="9" type="ORF">KQI75_01305</name>
</gene>
<dbReference type="GO" id="GO:0016740">
    <property type="term" value="F:transferase activity"/>
    <property type="evidence" value="ECO:0007669"/>
    <property type="project" value="UniProtKB-KW"/>
</dbReference>
<keyword evidence="3 9" id="KW-0808">Transferase</keyword>
<dbReference type="EMBL" id="JAHLQI010000001">
    <property type="protein sequence ID" value="MBU5489276.1"/>
    <property type="molecule type" value="Genomic_DNA"/>
</dbReference>
<dbReference type="InterPro" id="IPR017475">
    <property type="entry name" value="EPS_sugar_tfrase"/>
</dbReference>
<dbReference type="Proteomes" id="UP000783588">
    <property type="component" value="Unassembled WGS sequence"/>
</dbReference>
<evidence type="ECO:0000256" key="3">
    <source>
        <dbReference type="ARBA" id="ARBA00022679"/>
    </source>
</evidence>
<feature type="transmembrane region" description="Helical" evidence="7">
    <location>
        <begin position="281"/>
        <end position="302"/>
    </location>
</feature>
<feature type="transmembrane region" description="Helical" evidence="7">
    <location>
        <begin position="79"/>
        <end position="99"/>
    </location>
</feature>
<keyword evidence="5 7" id="KW-1133">Transmembrane helix</keyword>
<reference evidence="9 10" key="1">
    <citation type="submission" date="2021-06" db="EMBL/GenBank/DDBJ databases">
        <authorList>
            <person name="Sun Q."/>
            <person name="Li D."/>
        </authorList>
    </citation>
    <scope>NUCLEOTIDE SEQUENCE [LARGE SCALE GENOMIC DNA]</scope>
    <source>
        <strain evidence="9 10">MSJd-7</strain>
    </source>
</reference>
<feature type="domain" description="Bacterial sugar transferase" evidence="8">
    <location>
        <begin position="276"/>
        <end position="478"/>
    </location>
</feature>
<keyword evidence="4 7" id="KW-0812">Transmembrane</keyword>
<feature type="transmembrane region" description="Helical" evidence="7">
    <location>
        <begin position="45"/>
        <end position="67"/>
    </location>
</feature>
<comment type="subcellular location">
    <subcellularLocation>
        <location evidence="1">Membrane</location>
        <topology evidence="1">Multi-pass membrane protein</topology>
    </subcellularLocation>
</comment>
<feature type="transmembrane region" description="Helical" evidence="7">
    <location>
        <begin position="12"/>
        <end position="33"/>
    </location>
</feature>
<evidence type="ECO:0000256" key="4">
    <source>
        <dbReference type="ARBA" id="ARBA00022692"/>
    </source>
</evidence>
<accession>A0ABS6ENL8</accession>